<accession>A0AAV4S3K0</accession>
<comment type="caution">
    <text evidence="1">The sequence shown here is derived from an EMBL/GenBank/DDBJ whole genome shotgun (WGS) entry which is preliminary data.</text>
</comment>
<keyword evidence="2" id="KW-1185">Reference proteome</keyword>
<sequence length="82" mass="9151">MFLGCSYPNPFSLKPMGVKKIPLKTKSIYNAGYLREPFGLENPKSSRGWPEPGGKGLGVEEKNLEFDTRNGIQFCLQGEENI</sequence>
<gene>
    <name evidence="1" type="ORF">CDAR_593621</name>
</gene>
<dbReference type="AlphaFoldDB" id="A0AAV4S3K0"/>
<reference evidence="1 2" key="1">
    <citation type="submission" date="2021-06" db="EMBL/GenBank/DDBJ databases">
        <title>Caerostris darwini draft genome.</title>
        <authorList>
            <person name="Kono N."/>
            <person name="Arakawa K."/>
        </authorList>
    </citation>
    <scope>NUCLEOTIDE SEQUENCE [LARGE SCALE GENOMIC DNA]</scope>
</reference>
<evidence type="ECO:0000313" key="2">
    <source>
        <dbReference type="Proteomes" id="UP001054837"/>
    </source>
</evidence>
<dbReference type="Proteomes" id="UP001054837">
    <property type="component" value="Unassembled WGS sequence"/>
</dbReference>
<organism evidence="1 2">
    <name type="scientific">Caerostris darwini</name>
    <dbReference type="NCBI Taxonomy" id="1538125"/>
    <lineage>
        <taxon>Eukaryota</taxon>
        <taxon>Metazoa</taxon>
        <taxon>Ecdysozoa</taxon>
        <taxon>Arthropoda</taxon>
        <taxon>Chelicerata</taxon>
        <taxon>Arachnida</taxon>
        <taxon>Araneae</taxon>
        <taxon>Araneomorphae</taxon>
        <taxon>Entelegynae</taxon>
        <taxon>Araneoidea</taxon>
        <taxon>Araneidae</taxon>
        <taxon>Caerostris</taxon>
    </lineage>
</organism>
<proteinExistence type="predicted"/>
<name>A0AAV4S3K0_9ARAC</name>
<evidence type="ECO:0000313" key="1">
    <source>
        <dbReference type="EMBL" id="GIY26628.1"/>
    </source>
</evidence>
<dbReference type="EMBL" id="BPLQ01006959">
    <property type="protein sequence ID" value="GIY26628.1"/>
    <property type="molecule type" value="Genomic_DNA"/>
</dbReference>
<protein>
    <submittedName>
        <fullName evidence="1">Uncharacterized protein</fullName>
    </submittedName>
</protein>